<feature type="domain" description="N-acetyltransferase" evidence="8">
    <location>
        <begin position="327"/>
        <end position="470"/>
    </location>
</feature>
<comment type="caution">
    <text evidence="9">The sequence shown here is derived from an EMBL/GenBank/DDBJ whole genome shotgun (WGS) entry which is preliminary data.</text>
</comment>
<comment type="function">
    <text evidence="2">Involved in resistance to gentamicin, tobramycin, and kanamycin. Tobramycin and kanamycin resistance is due to the ACC activity, specified by N-terminal region. The C-terminal region is a kinase that phosphorylates several 4,6-disubstituted aminoglycosides.</text>
</comment>
<comment type="catalytic activity">
    <reaction evidence="1">
        <text>a gentamycin + GTP = a gentamycin 2''-phosphate + GDP + H(+)</text>
        <dbReference type="Rhea" id="RHEA:48872"/>
        <dbReference type="ChEBI" id="CHEBI:15378"/>
        <dbReference type="ChEBI" id="CHEBI:37565"/>
        <dbReference type="ChEBI" id="CHEBI:58189"/>
        <dbReference type="ChEBI" id="CHEBI:90218"/>
        <dbReference type="ChEBI" id="CHEBI:90219"/>
        <dbReference type="EC" id="2.7.1.190"/>
    </reaction>
</comment>
<dbReference type="InterPro" id="IPR050249">
    <property type="entry name" value="Pseudomonas-type_ThrB"/>
</dbReference>
<reference evidence="9 10" key="1">
    <citation type="submission" date="2022-05" db="EMBL/GenBank/DDBJ databases">
        <title>Genome Sequencing of Bee-Associated Microbes.</title>
        <authorList>
            <person name="Dunlap C."/>
        </authorList>
    </citation>
    <scope>NUCLEOTIDE SEQUENCE [LARGE SCALE GENOMIC DNA]</scope>
    <source>
        <strain evidence="9 10">NRRL B-14421</strain>
    </source>
</reference>
<name>A0ABT4GK30_9BACL</name>
<dbReference type="RefSeq" id="WP_268617570.1">
    <property type="nucleotide sequence ID" value="NZ_JAMDMX010000100.1"/>
</dbReference>
<evidence type="ECO:0000256" key="6">
    <source>
        <dbReference type="ARBA" id="ARBA00023268"/>
    </source>
</evidence>
<dbReference type="PROSITE" id="PS51186">
    <property type="entry name" value="GNAT"/>
    <property type="match status" value="1"/>
</dbReference>
<sequence>MSLKNMLRGLENDSPAKQLIQFWDHDAETLKFWRASSNFIYLFERNGDRHFLRFIHEEDNTIENIQAELDFMLYLIAKDYPTVDPVRSKNGNWIETIRAADGERYYSVVFEQAKGMHLPLNRMTDQHVEEWGRSLASLHVLSESYPSTVASRGSWIDALTFVSSVLQRYPNEQGAQQELEQLRGQLSQLPNGAEHIGLIHYDFEADNIFYEAEESRYYAIDFDDSMIHWYAMDIASAITDLVEQEDDDTQRKIECFLAGYRSVKPLDERYVRLLPTFQRFADLYTFVRLLRSFENMNNPTSPDWAIQLKNKLLRACDRIRESFRPTVELRSVDQDNWYACTQLEVTDEQKNVFPVPTVFWLAESAYCGFTPLAMYINEQLFGLAVCAVDPDDGSHWIMAYMIDQKFQNKGLGRSGMKELIRYIKEEHACDKIVLGHRLENEQASNLYASLGFEEVDRSECEVIRELRFSK</sequence>
<evidence type="ECO:0000256" key="1">
    <source>
        <dbReference type="ARBA" id="ARBA00001735"/>
    </source>
</evidence>
<keyword evidence="9" id="KW-0012">Acyltransferase</keyword>
<dbReference type="Gene3D" id="3.90.1200.10">
    <property type="match status" value="1"/>
</dbReference>
<dbReference type="SUPFAM" id="SSF55729">
    <property type="entry name" value="Acyl-CoA N-acyltransferases (Nat)"/>
    <property type="match status" value="1"/>
</dbReference>
<dbReference type="InterPro" id="IPR000182">
    <property type="entry name" value="GNAT_dom"/>
</dbReference>
<accession>A0ABT4GK30</accession>
<dbReference type="GO" id="GO:0016746">
    <property type="term" value="F:acyltransferase activity"/>
    <property type="evidence" value="ECO:0007669"/>
    <property type="project" value="UniProtKB-KW"/>
</dbReference>
<dbReference type="InterPro" id="IPR016181">
    <property type="entry name" value="Acyl_CoA_acyltransferase"/>
</dbReference>
<comment type="similarity">
    <text evidence="7">Belongs to the pseudomonas-type ThrB family.</text>
</comment>
<comment type="similarity">
    <text evidence="3">In the C-terminal section; belongs to the aminoglycoside phosphotransferase family.</text>
</comment>
<keyword evidence="6" id="KW-0511">Multifunctional enzyme</keyword>
<keyword evidence="9" id="KW-0808">Transferase</keyword>
<dbReference type="CDD" id="cd04301">
    <property type="entry name" value="NAT_SF"/>
    <property type="match status" value="1"/>
</dbReference>
<dbReference type="SUPFAM" id="SSF56112">
    <property type="entry name" value="Protein kinase-like (PK-like)"/>
    <property type="match status" value="1"/>
</dbReference>
<gene>
    <name evidence="9" type="ORF">M5X19_26740</name>
</gene>
<proteinExistence type="inferred from homology"/>
<dbReference type="Gene3D" id="3.40.630.30">
    <property type="match status" value="1"/>
</dbReference>
<evidence type="ECO:0000256" key="5">
    <source>
        <dbReference type="ARBA" id="ARBA00014467"/>
    </source>
</evidence>
<dbReference type="EMBL" id="JAMDMX010000100">
    <property type="protein sequence ID" value="MCY9696471.1"/>
    <property type="molecule type" value="Genomic_DNA"/>
</dbReference>
<evidence type="ECO:0000259" key="8">
    <source>
        <dbReference type="PROSITE" id="PS51186"/>
    </source>
</evidence>
<evidence type="ECO:0000256" key="3">
    <source>
        <dbReference type="ARBA" id="ARBA00008487"/>
    </source>
</evidence>
<evidence type="ECO:0000256" key="4">
    <source>
        <dbReference type="ARBA" id="ARBA00011931"/>
    </source>
</evidence>
<evidence type="ECO:0000256" key="2">
    <source>
        <dbReference type="ARBA" id="ARBA00002498"/>
    </source>
</evidence>
<dbReference type="PANTHER" id="PTHR21064:SF6">
    <property type="entry name" value="AMINOGLYCOSIDE PHOSPHOTRANSFERASE DOMAIN-CONTAINING PROTEIN"/>
    <property type="match status" value="1"/>
</dbReference>
<evidence type="ECO:0000313" key="10">
    <source>
        <dbReference type="Proteomes" id="UP001527099"/>
    </source>
</evidence>
<dbReference type="InterPro" id="IPR002575">
    <property type="entry name" value="Aminoglycoside_PTrfase"/>
</dbReference>
<evidence type="ECO:0000313" key="9">
    <source>
        <dbReference type="EMBL" id="MCY9696471.1"/>
    </source>
</evidence>
<dbReference type="InterPro" id="IPR011009">
    <property type="entry name" value="Kinase-like_dom_sf"/>
</dbReference>
<dbReference type="PANTHER" id="PTHR21064">
    <property type="entry name" value="AMINOGLYCOSIDE PHOSPHOTRANSFERASE DOMAIN-CONTAINING PROTEIN-RELATED"/>
    <property type="match status" value="1"/>
</dbReference>
<organism evidence="9 10">
    <name type="scientific">Paenibacillus alginolyticus</name>
    <dbReference type="NCBI Taxonomy" id="59839"/>
    <lineage>
        <taxon>Bacteria</taxon>
        <taxon>Bacillati</taxon>
        <taxon>Bacillota</taxon>
        <taxon>Bacilli</taxon>
        <taxon>Bacillales</taxon>
        <taxon>Paenibacillaceae</taxon>
        <taxon>Paenibacillus</taxon>
    </lineage>
</organism>
<dbReference type="Proteomes" id="UP001527099">
    <property type="component" value="Unassembled WGS sequence"/>
</dbReference>
<evidence type="ECO:0000256" key="7">
    <source>
        <dbReference type="ARBA" id="ARBA00038240"/>
    </source>
</evidence>
<dbReference type="Pfam" id="PF00583">
    <property type="entry name" value="Acetyltransf_1"/>
    <property type="match status" value="1"/>
</dbReference>
<dbReference type="Pfam" id="PF01636">
    <property type="entry name" value="APH"/>
    <property type="match status" value="1"/>
</dbReference>
<protein>
    <recommendedName>
        <fullName evidence="5">Bifunctional AAC/APH</fullName>
        <ecNumber evidence="4">2.7.1.190</ecNumber>
    </recommendedName>
</protein>
<dbReference type="EC" id="2.7.1.190" evidence="4"/>
<keyword evidence="10" id="KW-1185">Reference proteome</keyword>